<dbReference type="WBParaSite" id="L893_g27840.t1">
    <property type="protein sequence ID" value="L893_g27840.t1"/>
    <property type="gene ID" value="L893_g27840"/>
</dbReference>
<protein>
    <submittedName>
        <fullName evidence="3">BHLH domain-containing protein</fullName>
    </submittedName>
</protein>
<reference evidence="3" key="1">
    <citation type="submission" date="2016-11" db="UniProtKB">
        <authorList>
            <consortium name="WormBaseParasite"/>
        </authorList>
    </citation>
    <scope>IDENTIFICATION</scope>
</reference>
<keyword evidence="2" id="KW-1185">Reference proteome</keyword>
<feature type="region of interest" description="Disordered" evidence="1">
    <location>
        <begin position="92"/>
        <end position="111"/>
    </location>
</feature>
<dbReference type="AlphaFoldDB" id="A0A1I7ZLU0"/>
<accession>A0A1I7ZLU0</accession>
<proteinExistence type="predicted"/>
<evidence type="ECO:0000313" key="2">
    <source>
        <dbReference type="Proteomes" id="UP000095287"/>
    </source>
</evidence>
<organism evidence="2 3">
    <name type="scientific">Steinernema glaseri</name>
    <dbReference type="NCBI Taxonomy" id="37863"/>
    <lineage>
        <taxon>Eukaryota</taxon>
        <taxon>Metazoa</taxon>
        <taxon>Ecdysozoa</taxon>
        <taxon>Nematoda</taxon>
        <taxon>Chromadorea</taxon>
        <taxon>Rhabditida</taxon>
        <taxon>Tylenchina</taxon>
        <taxon>Panagrolaimomorpha</taxon>
        <taxon>Strongyloidoidea</taxon>
        <taxon>Steinernematidae</taxon>
        <taxon>Steinernema</taxon>
    </lineage>
</organism>
<dbReference type="Proteomes" id="UP000095287">
    <property type="component" value="Unplaced"/>
</dbReference>
<evidence type="ECO:0000256" key="1">
    <source>
        <dbReference type="SAM" id="MobiDB-lite"/>
    </source>
</evidence>
<evidence type="ECO:0000313" key="3">
    <source>
        <dbReference type="WBParaSite" id="L893_g27840.t1"/>
    </source>
</evidence>
<sequence>MFCLFPSFKQQKVQASYCGPPKGVDGRFKKVDSRTFAPSLVHRRSRSAVDARATKLTPTKVTCEKHPARPSTQQKPLARSGFSLSLFRVTRKRNTPFRSQKDHATPAKSPRACKKVEKDLLKMQATLRQLPELKNCILIEMKQASV</sequence>
<name>A0A1I7ZLU0_9BILA</name>